<keyword evidence="2" id="KW-0698">rRNA processing</keyword>
<gene>
    <name evidence="10" type="primary">MRM2</name>
    <name evidence="10" type="ORF">O9K51_04627</name>
</gene>
<proteinExistence type="inferred from homology"/>
<dbReference type="InterPro" id="IPR002877">
    <property type="entry name" value="RNA_MeTrfase_FtsJ_dom"/>
</dbReference>
<evidence type="ECO:0000313" key="11">
    <source>
        <dbReference type="Proteomes" id="UP001163105"/>
    </source>
</evidence>
<evidence type="ECO:0000259" key="9">
    <source>
        <dbReference type="Pfam" id="PF01728"/>
    </source>
</evidence>
<dbReference type="GO" id="GO:0008650">
    <property type="term" value="F:rRNA (uridine-2'-O-)-methyltransferase activity"/>
    <property type="evidence" value="ECO:0007669"/>
    <property type="project" value="TreeGrafter"/>
</dbReference>
<dbReference type="InterPro" id="IPR029063">
    <property type="entry name" value="SAM-dependent_MTases_sf"/>
</dbReference>
<evidence type="ECO:0000256" key="6">
    <source>
        <dbReference type="ARBA" id="ARBA00041184"/>
    </source>
</evidence>
<evidence type="ECO:0000256" key="8">
    <source>
        <dbReference type="SAM" id="MobiDB-lite"/>
    </source>
</evidence>
<reference evidence="10" key="1">
    <citation type="submission" date="2023-01" db="EMBL/GenBank/DDBJ databases">
        <title>The growth and conidiation of Purpureocillium lavendulum are regulated by nitrogen source and histone H3K14 acetylation.</title>
        <authorList>
            <person name="Tang P."/>
            <person name="Han J."/>
            <person name="Zhang C."/>
            <person name="Tang P."/>
            <person name="Qi F."/>
            <person name="Zhang K."/>
            <person name="Liang L."/>
        </authorList>
    </citation>
    <scope>NUCLEOTIDE SEQUENCE</scope>
    <source>
        <strain evidence="10">YMF1.00683</strain>
    </source>
</reference>
<comment type="caution">
    <text evidence="10">The sequence shown here is derived from an EMBL/GenBank/DDBJ whole genome shotgun (WGS) entry which is preliminary data.</text>
</comment>
<dbReference type="Pfam" id="PF01728">
    <property type="entry name" value="FtsJ"/>
    <property type="match status" value="1"/>
</dbReference>
<comment type="similarity">
    <text evidence="1">Belongs to the class I-like SAM-binding methyltransferase superfamily. RNA methyltransferase RlmE family.</text>
</comment>
<evidence type="ECO:0000256" key="5">
    <source>
        <dbReference type="ARBA" id="ARBA00022691"/>
    </source>
</evidence>
<keyword evidence="3 10" id="KW-0489">Methyltransferase</keyword>
<dbReference type="GO" id="GO:0005739">
    <property type="term" value="C:mitochondrion"/>
    <property type="evidence" value="ECO:0007669"/>
    <property type="project" value="TreeGrafter"/>
</dbReference>
<name>A0AB34FXA8_9HYPO</name>
<feature type="region of interest" description="Disordered" evidence="8">
    <location>
        <begin position="30"/>
        <end position="63"/>
    </location>
</feature>
<feature type="active site" description="Proton acceptor" evidence="7">
    <location>
        <position position="236"/>
    </location>
</feature>
<keyword evidence="11" id="KW-1185">Reference proteome</keyword>
<sequence length="312" mass="33647">MRASPPLILASARRACRVYPRVAQRGAAASLAWQTQPWPPGRTAPSSSSSGSTRWKQRQGRDVYAREAKVQGLKSRAAFKLLEGYAPGSWSQVAMERTRPHGRVVGIDLIPAQPPAASPPSRATSFPPRRHAAEEERSSAAAEEDGAASEAAVREAVAQPSYIDQERHMGDAAEPFPGAAPSKPSGSATVDIVLSDMLMNTSGNAFRDHAGSMDLCNAALRFASDTLRPGGHFICKFYQGAEDKELEKRLRGLFAKVHREKPESSRSVGFPIPLPYASGQGASLTPSPAQESKEAYFIALRRKPGVVMEEQE</sequence>
<dbReference type="PANTHER" id="PTHR10920">
    <property type="entry name" value="RIBOSOMAL RNA METHYLTRANSFERASE"/>
    <property type="match status" value="1"/>
</dbReference>
<evidence type="ECO:0000256" key="2">
    <source>
        <dbReference type="ARBA" id="ARBA00022552"/>
    </source>
</evidence>
<keyword evidence="5 7" id="KW-0949">S-adenosyl-L-methionine</keyword>
<evidence type="ECO:0000256" key="7">
    <source>
        <dbReference type="PIRSR" id="PIRSR005461-1"/>
    </source>
</evidence>
<dbReference type="Gene3D" id="3.40.50.150">
    <property type="entry name" value="Vaccinia Virus protein VP39"/>
    <property type="match status" value="1"/>
</dbReference>
<dbReference type="Proteomes" id="UP001163105">
    <property type="component" value="Unassembled WGS sequence"/>
</dbReference>
<dbReference type="PIRSF" id="PIRSF005461">
    <property type="entry name" value="23S_rRNA_mtase"/>
    <property type="match status" value="1"/>
</dbReference>
<dbReference type="InterPro" id="IPR050082">
    <property type="entry name" value="RNA_methyltr_RlmE"/>
</dbReference>
<dbReference type="InterPro" id="IPR015507">
    <property type="entry name" value="rRNA-MeTfrase_E"/>
</dbReference>
<evidence type="ECO:0000313" key="10">
    <source>
        <dbReference type="EMBL" id="KAJ6443448.1"/>
    </source>
</evidence>
<keyword evidence="4" id="KW-0808">Transferase</keyword>
<evidence type="ECO:0000256" key="1">
    <source>
        <dbReference type="ARBA" id="ARBA00009258"/>
    </source>
</evidence>
<evidence type="ECO:0000256" key="3">
    <source>
        <dbReference type="ARBA" id="ARBA00022603"/>
    </source>
</evidence>
<dbReference type="SUPFAM" id="SSF53335">
    <property type="entry name" value="S-adenosyl-L-methionine-dependent methyltransferases"/>
    <property type="match status" value="1"/>
</dbReference>
<organism evidence="10 11">
    <name type="scientific">Purpureocillium lavendulum</name>
    <dbReference type="NCBI Taxonomy" id="1247861"/>
    <lineage>
        <taxon>Eukaryota</taxon>
        <taxon>Fungi</taxon>
        <taxon>Dikarya</taxon>
        <taxon>Ascomycota</taxon>
        <taxon>Pezizomycotina</taxon>
        <taxon>Sordariomycetes</taxon>
        <taxon>Hypocreomycetidae</taxon>
        <taxon>Hypocreales</taxon>
        <taxon>Ophiocordycipitaceae</taxon>
        <taxon>Purpureocillium</taxon>
    </lineage>
</organism>
<dbReference type="EMBL" id="JAQHRD010000003">
    <property type="protein sequence ID" value="KAJ6443448.1"/>
    <property type="molecule type" value="Genomic_DNA"/>
</dbReference>
<evidence type="ECO:0000256" key="4">
    <source>
        <dbReference type="ARBA" id="ARBA00022679"/>
    </source>
</evidence>
<feature type="region of interest" description="Disordered" evidence="8">
    <location>
        <begin position="110"/>
        <end position="153"/>
    </location>
</feature>
<dbReference type="AlphaFoldDB" id="A0AB34FXA8"/>
<dbReference type="PANTHER" id="PTHR10920:SF18">
    <property type="entry name" value="RRNA METHYLTRANSFERASE 2, MITOCHONDRIAL"/>
    <property type="match status" value="1"/>
</dbReference>
<protein>
    <recommendedName>
        <fullName evidence="6">rRNA methyltransferase 2, mitochondrial</fullName>
    </recommendedName>
</protein>
<feature type="domain" description="Ribosomal RNA methyltransferase FtsJ" evidence="9">
    <location>
        <begin position="84"/>
        <end position="268"/>
    </location>
</feature>
<accession>A0AB34FXA8</accession>